<dbReference type="EMBL" id="JBBXMP010000002">
    <property type="protein sequence ID" value="KAL0072118.1"/>
    <property type="molecule type" value="Genomic_DNA"/>
</dbReference>
<evidence type="ECO:0000313" key="6">
    <source>
        <dbReference type="EMBL" id="KAL0072118.1"/>
    </source>
</evidence>
<dbReference type="SUPFAM" id="SSF56801">
    <property type="entry name" value="Acetyl-CoA synthetase-like"/>
    <property type="match status" value="1"/>
</dbReference>
<sequence length="201" mass="22254">MARQGHASATTDIVRVVCRPAEGEEPSDELVDVPWDGETMGEIATRGNLVMKEYFKDPEATAKAFRGGYFMSGDLAVQYPDGSIAVLDRSKDIIISGGENASSLAIEQELATHPHVLEVSVVARLHPKWGERPMAFVILHPQQAKQWAGRDQEFEKDLKKHAKPRLPGFACPEWVQVVKELPKTSTGKILKTELRKVVAKL</sequence>
<dbReference type="Gene3D" id="2.30.38.10">
    <property type="entry name" value="Luciferase, Domain 3"/>
    <property type="match status" value="1"/>
</dbReference>
<evidence type="ECO:0000256" key="4">
    <source>
        <dbReference type="ARBA" id="ARBA00023098"/>
    </source>
</evidence>
<comment type="caution">
    <text evidence="6">The sequence shown here is derived from an EMBL/GenBank/DDBJ whole genome shotgun (WGS) entry which is preliminary data.</text>
</comment>
<accession>A0ABR3AEF9</accession>
<evidence type="ECO:0000256" key="2">
    <source>
        <dbReference type="ARBA" id="ARBA00022598"/>
    </source>
</evidence>
<evidence type="ECO:0000259" key="5">
    <source>
        <dbReference type="Pfam" id="PF13193"/>
    </source>
</evidence>
<keyword evidence="4" id="KW-0443">Lipid metabolism</keyword>
<dbReference type="InterPro" id="IPR025110">
    <property type="entry name" value="AMP-bd_C"/>
</dbReference>
<gene>
    <name evidence="6" type="ORF">AAF712_001041</name>
</gene>
<dbReference type="Gene3D" id="3.30.300.30">
    <property type="match status" value="1"/>
</dbReference>
<evidence type="ECO:0000256" key="3">
    <source>
        <dbReference type="ARBA" id="ARBA00022832"/>
    </source>
</evidence>
<feature type="domain" description="AMP-binding enzyme C-terminal" evidence="5">
    <location>
        <begin position="106"/>
        <end position="188"/>
    </location>
</feature>
<name>A0ABR3AEF9_9AGAR</name>
<dbReference type="InterPro" id="IPR045851">
    <property type="entry name" value="AMP-bd_C_sf"/>
</dbReference>
<proteinExistence type="inferred from homology"/>
<dbReference type="PANTHER" id="PTHR43859">
    <property type="entry name" value="ACYL-ACTIVATING ENZYME"/>
    <property type="match status" value="1"/>
</dbReference>
<comment type="similarity">
    <text evidence="1">Belongs to the ATP-dependent AMP-binding enzyme family.</text>
</comment>
<protein>
    <recommendedName>
        <fullName evidence="5">AMP-binding enzyme C-terminal domain-containing protein</fullName>
    </recommendedName>
</protein>
<organism evidence="6 7">
    <name type="scientific">Marasmius tenuissimus</name>
    <dbReference type="NCBI Taxonomy" id="585030"/>
    <lineage>
        <taxon>Eukaryota</taxon>
        <taxon>Fungi</taxon>
        <taxon>Dikarya</taxon>
        <taxon>Basidiomycota</taxon>
        <taxon>Agaricomycotina</taxon>
        <taxon>Agaricomycetes</taxon>
        <taxon>Agaricomycetidae</taxon>
        <taxon>Agaricales</taxon>
        <taxon>Marasmiineae</taxon>
        <taxon>Marasmiaceae</taxon>
        <taxon>Marasmius</taxon>
    </lineage>
</organism>
<keyword evidence="2" id="KW-0436">Ligase</keyword>
<reference evidence="6 7" key="1">
    <citation type="submission" date="2024-05" db="EMBL/GenBank/DDBJ databases">
        <title>A draft genome resource for the thread blight pathogen Marasmius tenuissimus strain MS-2.</title>
        <authorList>
            <person name="Yulfo-Soto G.E."/>
            <person name="Baruah I.K."/>
            <person name="Amoako-Attah I."/>
            <person name="Bukari Y."/>
            <person name="Meinhardt L.W."/>
            <person name="Bailey B.A."/>
            <person name="Cohen S.P."/>
        </authorList>
    </citation>
    <scope>NUCLEOTIDE SEQUENCE [LARGE SCALE GENOMIC DNA]</scope>
    <source>
        <strain evidence="6 7">MS-2</strain>
    </source>
</reference>
<dbReference type="Proteomes" id="UP001437256">
    <property type="component" value="Unassembled WGS sequence"/>
</dbReference>
<evidence type="ECO:0000256" key="1">
    <source>
        <dbReference type="ARBA" id="ARBA00006432"/>
    </source>
</evidence>
<keyword evidence="3" id="KW-0276">Fatty acid metabolism</keyword>
<dbReference type="PANTHER" id="PTHR43859:SF4">
    <property type="entry name" value="BUTANOATE--COA LIGASE AAE1-RELATED"/>
    <property type="match status" value="1"/>
</dbReference>
<dbReference type="Pfam" id="PF13193">
    <property type="entry name" value="AMP-binding_C"/>
    <property type="match status" value="1"/>
</dbReference>
<keyword evidence="7" id="KW-1185">Reference proteome</keyword>
<evidence type="ECO:0000313" key="7">
    <source>
        <dbReference type="Proteomes" id="UP001437256"/>
    </source>
</evidence>